<sequence length="84" mass="9370">EKYVDKGPYNELELKLVPLKKVYFNSTQFSGFLFARKGNLTVTMVFFIIAISVLIIACFNYMNLSTALATARANEVVTRKVAGA</sequence>
<dbReference type="AlphaFoldDB" id="X1LIF2"/>
<comment type="caution">
    <text evidence="2">The sequence shown here is derived from an EMBL/GenBank/DDBJ whole genome shotgun (WGS) entry which is preliminary data.</text>
</comment>
<accession>X1LIF2</accession>
<name>X1LIF2_9ZZZZ</name>
<keyword evidence="1" id="KW-0472">Membrane</keyword>
<evidence type="ECO:0008006" key="3">
    <source>
        <dbReference type="Google" id="ProtNLM"/>
    </source>
</evidence>
<proteinExistence type="predicted"/>
<keyword evidence="1" id="KW-1133">Transmembrane helix</keyword>
<feature type="transmembrane region" description="Helical" evidence="1">
    <location>
        <begin position="40"/>
        <end position="62"/>
    </location>
</feature>
<protein>
    <recommendedName>
        <fullName evidence="3">MacB-like periplasmic core domain-containing protein</fullName>
    </recommendedName>
</protein>
<keyword evidence="1" id="KW-0812">Transmembrane</keyword>
<dbReference type="EMBL" id="BARU01048166">
    <property type="protein sequence ID" value="GAH93928.1"/>
    <property type="molecule type" value="Genomic_DNA"/>
</dbReference>
<gene>
    <name evidence="2" type="ORF">S03H2_71746</name>
</gene>
<feature type="non-terminal residue" evidence="2">
    <location>
        <position position="1"/>
    </location>
</feature>
<reference evidence="2" key="1">
    <citation type="journal article" date="2014" name="Front. Microbiol.">
        <title>High frequency of phylogenetically diverse reductive dehalogenase-homologous genes in deep subseafloor sedimentary metagenomes.</title>
        <authorList>
            <person name="Kawai M."/>
            <person name="Futagami T."/>
            <person name="Toyoda A."/>
            <person name="Takaki Y."/>
            <person name="Nishi S."/>
            <person name="Hori S."/>
            <person name="Arai W."/>
            <person name="Tsubouchi T."/>
            <person name="Morono Y."/>
            <person name="Uchiyama I."/>
            <person name="Ito T."/>
            <person name="Fujiyama A."/>
            <person name="Inagaki F."/>
            <person name="Takami H."/>
        </authorList>
    </citation>
    <scope>NUCLEOTIDE SEQUENCE</scope>
    <source>
        <strain evidence="2">Expedition CK06-06</strain>
    </source>
</reference>
<evidence type="ECO:0000313" key="2">
    <source>
        <dbReference type="EMBL" id="GAH93928.1"/>
    </source>
</evidence>
<evidence type="ECO:0000256" key="1">
    <source>
        <dbReference type="SAM" id="Phobius"/>
    </source>
</evidence>
<organism evidence="2">
    <name type="scientific">marine sediment metagenome</name>
    <dbReference type="NCBI Taxonomy" id="412755"/>
    <lineage>
        <taxon>unclassified sequences</taxon>
        <taxon>metagenomes</taxon>
        <taxon>ecological metagenomes</taxon>
    </lineage>
</organism>
<feature type="non-terminal residue" evidence="2">
    <location>
        <position position="84"/>
    </location>
</feature>